<protein>
    <submittedName>
        <fullName evidence="2">Uncharacterized protein</fullName>
    </submittedName>
</protein>
<comment type="caution">
    <text evidence="2">The sequence shown here is derived from an EMBL/GenBank/DDBJ whole genome shotgun (WGS) entry which is preliminary data.</text>
</comment>
<accession>A0A8S1M942</accession>
<evidence type="ECO:0000256" key="1">
    <source>
        <dbReference type="SAM" id="MobiDB-lite"/>
    </source>
</evidence>
<name>A0A8S1M942_9CILI</name>
<dbReference type="OrthoDB" id="303433at2759"/>
<evidence type="ECO:0000313" key="2">
    <source>
        <dbReference type="EMBL" id="CAD8076667.1"/>
    </source>
</evidence>
<sequence length="325" mass="38118">MNQTCKQSNLQKQKISFISINEKQFHLKLQENKYSKALKPIFLQAKSSSLKNLDLDTSSKQSKNQSSDSQMNESFEDNKSCCCLDCGTVGKKVKHLQKKFIIFTTKMSVLKKQRLSKRFQNAVFCIMYLQVKWKKIRQQERAKKLYRFKTKVFENQPFFFGQQHLNVNHITYNNSQIPNEEKGNLNQQVQSIQAQIIDQKHKQRNSVRLYLQKKLNNKTESSGILPTIAYAKYQISLTNQILKPIKTQKTLGDEQKSSKKEYNLLNYNSSMINSPYLNQFNGLKPQEQCLSQLKSPRSIIKSIQSETFFPYKQNISKFRKNLIKR</sequence>
<proteinExistence type="predicted"/>
<dbReference type="EMBL" id="CAJJDN010000035">
    <property type="protein sequence ID" value="CAD8076667.1"/>
    <property type="molecule type" value="Genomic_DNA"/>
</dbReference>
<dbReference type="AlphaFoldDB" id="A0A8S1M942"/>
<keyword evidence="3" id="KW-1185">Reference proteome</keyword>
<gene>
    <name evidence="2" type="ORF">PSON_ATCC_30995.1.T0350104</name>
</gene>
<feature type="compositionally biased region" description="Low complexity" evidence="1">
    <location>
        <begin position="58"/>
        <end position="70"/>
    </location>
</feature>
<reference evidence="2" key="1">
    <citation type="submission" date="2021-01" db="EMBL/GenBank/DDBJ databases">
        <authorList>
            <consortium name="Genoscope - CEA"/>
            <person name="William W."/>
        </authorList>
    </citation>
    <scope>NUCLEOTIDE SEQUENCE</scope>
</reference>
<dbReference type="Proteomes" id="UP000692954">
    <property type="component" value="Unassembled WGS sequence"/>
</dbReference>
<evidence type="ECO:0000313" key="3">
    <source>
        <dbReference type="Proteomes" id="UP000692954"/>
    </source>
</evidence>
<feature type="region of interest" description="Disordered" evidence="1">
    <location>
        <begin position="56"/>
        <end position="77"/>
    </location>
</feature>
<organism evidence="2 3">
    <name type="scientific">Paramecium sonneborni</name>
    <dbReference type="NCBI Taxonomy" id="65129"/>
    <lineage>
        <taxon>Eukaryota</taxon>
        <taxon>Sar</taxon>
        <taxon>Alveolata</taxon>
        <taxon>Ciliophora</taxon>
        <taxon>Intramacronucleata</taxon>
        <taxon>Oligohymenophorea</taxon>
        <taxon>Peniculida</taxon>
        <taxon>Parameciidae</taxon>
        <taxon>Paramecium</taxon>
    </lineage>
</organism>